<keyword evidence="3" id="KW-1185">Reference proteome</keyword>
<organism evidence="2 3">
    <name type="scientific">Morella rubra</name>
    <name type="common">Chinese bayberry</name>
    <dbReference type="NCBI Taxonomy" id="262757"/>
    <lineage>
        <taxon>Eukaryota</taxon>
        <taxon>Viridiplantae</taxon>
        <taxon>Streptophyta</taxon>
        <taxon>Embryophyta</taxon>
        <taxon>Tracheophyta</taxon>
        <taxon>Spermatophyta</taxon>
        <taxon>Magnoliopsida</taxon>
        <taxon>eudicotyledons</taxon>
        <taxon>Gunneridae</taxon>
        <taxon>Pentapetalae</taxon>
        <taxon>rosids</taxon>
        <taxon>fabids</taxon>
        <taxon>Fagales</taxon>
        <taxon>Myricaceae</taxon>
        <taxon>Morella</taxon>
    </lineage>
</organism>
<evidence type="ECO:0000313" key="3">
    <source>
        <dbReference type="Proteomes" id="UP000516437"/>
    </source>
</evidence>
<comment type="caution">
    <text evidence="2">The sequence shown here is derived from an EMBL/GenBank/DDBJ whole genome shotgun (WGS) entry which is preliminary data.</text>
</comment>
<feature type="region of interest" description="Disordered" evidence="1">
    <location>
        <begin position="1"/>
        <end position="20"/>
    </location>
</feature>
<dbReference type="EMBL" id="RXIC02000026">
    <property type="protein sequence ID" value="KAB1203258.1"/>
    <property type="molecule type" value="Genomic_DNA"/>
</dbReference>
<protein>
    <submittedName>
        <fullName evidence="2">Uncharacterized protein</fullName>
    </submittedName>
</protein>
<feature type="region of interest" description="Disordered" evidence="1">
    <location>
        <begin position="78"/>
        <end position="110"/>
    </location>
</feature>
<name>A0A6A1UTW5_9ROSI</name>
<feature type="compositionally biased region" description="Polar residues" evidence="1">
    <location>
        <begin position="97"/>
        <end position="110"/>
    </location>
</feature>
<gene>
    <name evidence="2" type="ORF">CJ030_MR8G026852</name>
</gene>
<dbReference type="AlphaFoldDB" id="A0A6A1UTW5"/>
<proteinExistence type="predicted"/>
<accession>A0A6A1UTW5</accession>
<sequence length="110" mass="12345">MASHIETSPSSSNTSSGTIVNSSTLPSLKCLCGDDHSLNFRYHFFSRVNYKGHAGMILKVYCHFNGALLMNTFYRHQQGKMKDVKPTTRDDTKESPSKVSTPQLQFNLDL</sequence>
<reference evidence="2 3" key="1">
    <citation type="journal article" date="2019" name="Plant Biotechnol. J.">
        <title>The red bayberry genome and genetic basis of sex determination.</title>
        <authorList>
            <person name="Jia H.M."/>
            <person name="Jia H.J."/>
            <person name="Cai Q.L."/>
            <person name="Wang Y."/>
            <person name="Zhao H.B."/>
            <person name="Yang W.F."/>
            <person name="Wang G.Y."/>
            <person name="Li Y.H."/>
            <person name="Zhan D.L."/>
            <person name="Shen Y.T."/>
            <person name="Niu Q.F."/>
            <person name="Chang L."/>
            <person name="Qiu J."/>
            <person name="Zhao L."/>
            <person name="Xie H.B."/>
            <person name="Fu W.Y."/>
            <person name="Jin J."/>
            <person name="Li X.W."/>
            <person name="Jiao Y."/>
            <person name="Zhou C.C."/>
            <person name="Tu T."/>
            <person name="Chai C.Y."/>
            <person name="Gao J.L."/>
            <person name="Fan L.J."/>
            <person name="van de Weg E."/>
            <person name="Wang J.Y."/>
            <person name="Gao Z.S."/>
        </authorList>
    </citation>
    <scope>NUCLEOTIDE SEQUENCE [LARGE SCALE GENOMIC DNA]</scope>
    <source>
        <tissue evidence="2">Leaves</tissue>
    </source>
</reference>
<evidence type="ECO:0000256" key="1">
    <source>
        <dbReference type="SAM" id="MobiDB-lite"/>
    </source>
</evidence>
<feature type="compositionally biased region" description="Basic and acidic residues" evidence="1">
    <location>
        <begin position="80"/>
        <end position="96"/>
    </location>
</feature>
<dbReference type="Proteomes" id="UP000516437">
    <property type="component" value="Chromosome 8"/>
</dbReference>
<evidence type="ECO:0000313" key="2">
    <source>
        <dbReference type="EMBL" id="KAB1203258.1"/>
    </source>
</evidence>